<evidence type="ECO:0000313" key="2">
    <source>
        <dbReference type="EMBL" id="KAF5190547.1"/>
    </source>
</evidence>
<feature type="compositionally biased region" description="Basic residues" evidence="1">
    <location>
        <begin position="34"/>
        <end position="44"/>
    </location>
</feature>
<sequence length="83" mass="9555">MTNPTLRKTYSLQHAIITLLSITLWSRSLEKSNRPRSTKRKAKNTKQPTPNQPRRTITRVSSSISVLHDLGTCDLMWRKVCCC</sequence>
<protein>
    <submittedName>
        <fullName evidence="2">Uncharacterized protein</fullName>
    </submittedName>
</protein>
<evidence type="ECO:0000256" key="1">
    <source>
        <dbReference type="SAM" id="MobiDB-lite"/>
    </source>
</evidence>
<comment type="caution">
    <text evidence="2">The sequence shown here is derived from an EMBL/GenBank/DDBJ whole genome shotgun (WGS) entry which is preliminary data.</text>
</comment>
<dbReference type="Proteomes" id="UP000554482">
    <property type="component" value="Unassembled WGS sequence"/>
</dbReference>
<organism evidence="2 3">
    <name type="scientific">Thalictrum thalictroides</name>
    <name type="common">Rue-anemone</name>
    <name type="synonym">Anemone thalictroides</name>
    <dbReference type="NCBI Taxonomy" id="46969"/>
    <lineage>
        <taxon>Eukaryota</taxon>
        <taxon>Viridiplantae</taxon>
        <taxon>Streptophyta</taxon>
        <taxon>Embryophyta</taxon>
        <taxon>Tracheophyta</taxon>
        <taxon>Spermatophyta</taxon>
        <taxon>Magnoliopsida</taxon>
        <taxon>Ranunculales</taxon>
        <taxon>Ranunculaceae</taxon>
        <taxon>Thalictroideae</taxon>
        <taxon>Thalictrum</taxon>
    </lineage>
</organism>
<feature type="region of interest" description="Disordered" evidence="1">
    <location>
        <begin position="30"/>
        <end position="58"/>
    </location>
</feature>
<proteinExistence type="predicted"/>
<reference evidence="2 3" key="1">
    <citation type="submission" date="2020-06" db="EMBL/GenBank/DDBJ databases">
        <title>Transcriptomic and genomic resources for Thalictrum thalictroides and T. hernandezii: Facilitating candidate gene discovery in an emerging model plant lineage.</title>
        <authorList>
            <person name="Arias T."/>
            <person name="Riano-Pachon D.M."/>
            <person name="Di Stilio V.S."/>
        </authorList>
    </citation>
    <scope>NUCLEOTIDE SEQUENCE [LARGE SCALE GENOMIC DNA]</scope>
    <source>
        <strain evidence="3">cv. WT478/WT964</strain>
        <tissue evidence="2">Leaves</tissue>
    </source>
</reference>
<name>A0A7J6W0T1_THATH</name>
<keyword evidence="3" id="KW-1185">Reference proteome</keyword>
<gene>
    <name evidence="2" type="ORF">FRX31_019863</name>
</gene>
<dbReference type="EMBL" id="JABWDY010024035">
    <property type="protein sequence ID" value="KAF5190547.1"/>
    <property type="molecule type" value="Genomic_DNA"/>
</dbReference>
<accession>A0A7J6W0T1</accession>
<dbReference type="AlphaFoldDB" id="A0A7J6W0T1"/>
<evidence type="ECO:0000313" key="3">
    <source>
        <dbReference type="Proteomes" id="UP000554482"/>
    </source>
</evidence>